<name>A0ABU6HY11_9FLAO</name>
<protein>
    <submittedName>
        <fullName evidence="1">Uncharacterized protein</fullName>
    </submittedName>
</protein>
<gene>
    <name evidence="1" type="ORF">SOP96_19680</name>
</gene>
<sequence length="59" mass="7093">FFIFLWVNNCIIVAVVVDVDLWEKLRLDSVRIFPQIHISVLLPTSFSTDNFQKRWRIFP</sequence>
<organism evidence="1 2">
    <name type="scientific">Chryseobacterium salviniae</name>
    <dbReference type="NCBI Taxonomy" id="3101750"/>
    <lineage>
        <taxon>Bacteria</taxon>
        <taxon>Pseudomonadati</taxon>
        <taxon>Bacteroidota</taxon>
        <taxon>Flavobacteriia</taxon>
        <taxon>Flavobacteriales</taxon>
        <taxon>Weeksellaceae</taxon>
        <taxon>Chryseobacterium group</taxon>
        <taxon>Chryseobacterium</taxon>
    </lineage>
</organism>
<keyword evidence="2" id="KW-1185">Reference proteome</keyword>
<accession>A0ABU6HY11</accession>
<comment type="caution">
    <text evidence="1">The sequence shown here is derived from an EMBL/GenBank/DDBJ whole genome shotgun (WGS) entry which is preliminary data.</text>
</comment>
<evidence type="ECO:0000313" key="2">
    <source>
        <dbReference type="Proteomes" id="UP001348397"/>
    </source>
</evidence>
<proteinExistence type="predicted"/>
<dbReference type="Proteomes" id="UP001348397">
    <property type="component" value="Unassembled WGS sequence"/>
</dbReference>
<feature type="non-terminal residue" evidence="1">
    <location>
        <position position="1"/>
    </location>
</feature>
<dbReference type="RefSeq" id="WP_326322582.1">
    <property type="nucleotide sequence ID" value="NZ_JAYLAA010000075.1"/>
</dbReference>
<evidence type="ECO:0000313" key="1">
    <source>
        <dbReference type="EMBL" id="MEC3877936.1"/>
    </source>
</evidence>
<reference evidence="1 2" key="1">
    <citation type="submission" date="2024-01" db="EMBL/GenBank/DDBJ databases">
        <title>Chryseobacterium sp. T9W2-O.</title>
        <authorList>
            <person name="Maltman C."/>
        </authorList>
    </citation>
    <scope>NUCLEOTIDE SEQUENCE [LARGE SCALE GENOMIC DNA]</scope>
    <source>
        <strain evidence="1 2">T9W2-O</strain>
    </source>
</reference>
<dbReference type="EMBL" id="JAYLAA010000075">
    <property type="protein sequence ID" value="MEC3877936.1"/>
    <property type="molecule type" value="Genomic_DNA"/>
</dbReference>